<dbReference type="OrthoDB" id="9759601at2"/>
<name>A0A3B0AK54_9BACL</name>
<organism evidence="2 3">
    <name type="scientific">Paenibacillus ginsengarvi</name>
    <dbReference type="NCBI Taxonomy" id="400777"/>
    <lineage>
        <taxon>Bacteria</taxon>
        <taxon>Bacillati</taxon>
        <taxon>Bacillota</taxon>
        <taxon>Bacilli</taxon>
        <taxon>Bacillales</taxon>
        <taxon>Paenibacillaceae</taxon>
        <taxon>Paenibacillus</taxon>
    </lineage>
</organism>
<reference evidence="2 3" key="1">
    <citation type="journal article" date="2007" name="Int. J. Syst. Evol. Microbiol.">
        <title>Paenibacillus ginsengarvi sp. nov., isolated from soil from ginseng cultivation.</title>
        <authorList>
            <person name="Yoon M.H."/>
            <person name="Ten L.N."/>
            <person name="Im W.T."/>
        </authorList>
    </citation>
    <scope>NUCLEOTIDE SEQUENCE [LARGE SCALE GENOMIC DNA]</scope>
    <source>
        <strain evidence="2 3">KCTC 13059</strain>
    </source>
</reference>
<protein>
    <submittedName>
        <fullName evidence="2">HD domain-containing protein</fullName>
    </submittedName>
</protein>
<evidence type="ECO:0000259" key="1">
    <source>
        <dbReference type="PROSITE" id="PS51832"/>
    </source>
</evidence>
<sequence>MRCDTYNELVGKKLIHNVVTATGMVLIPEHTILTDSHIEKLEKFGIDLFDIQVELVEEPAGQEPPKPSRITEEAAELPVLQTVRVDAGILAKRANAKLQEIETCILNTGKIPLSDIEENVLPTIMEATQSWNIYKLFADLKAEGDFRFKHSIGVAFMSAVLGRWLGLDEQETANLAIAASLSDIGTIRLPSTLLQKQSELLPHEREILKQHTILGYEILKGSGLDERVALVALQHHEREDGSGYPYGIKSAEIDRFSKIVAMSDEYLAMSSEWPLRPTLPFYKVIQRMNEDIVKNRFDSVIGMTFINRLMSAQVGSDVSLTDGRRGKIVLIHPNYPTRPLIALEGAGFIDLNKTDSVQINEIFG</sequence>
<dbReference type="EMBL" id="RBAH01000056">
    <property type="protein sequence ID" value="RKN60781.1"/>
    <property type="molecule type" value="Genomic_DNA"/>
</dbReference>
<comment type="caution">
    <text evidence="2">The sequence shown here is derived from an EMBL/GenBank/DDBJ whole genome shotgun (WGS) entry which is preliminary data.</text>
</comment>
<dbReference type="RefSeq" id="WP_120752042.1">
    <property type="nucleotide sequence ID" value="NZ_RBAH01000056.1"/>
</dbReference>
<dbReference type="CDD" id="cd00077">
    <property type="entry name" value="HDc"/>
    <property type="match status" value="1"/>
</dbReference>
<dbReference type="Pfam" id="PF13487">
    <property type="entry name" value="HD_5"/>
    <property type="match status" value="1"/>
</dbReference>
<evidence type="ECO:0000313" key="2">
    <source>
        <dbReference type="EMBL" id="RKN60781.1"/>
    </source>
</evidence>
<dbReference type="SUPFAM" id="SSF109604">
    <property type="entry name" value="HD-domain/PDEase-like"/>
    <property type="match status" value="1"/>
</dbReference>
<proteinExistence type="predicted"/>
<dbReference type="PANTHER" id="PTHR43155:SF2">
    <property type="entry name" value="CYCLIC DI-GMP PHOSPHODIESTERASE PA4108"/>
    <property type="match status" value="1"/>
</dbReference>
<gene>
    <name evidence="2" type="ORF">D7M11_35730</name>
</gene>
<keyword evidence="3" id="KW-1185">Reference proteome</keyword>
<dbReference type="Proteomes" id="UP000282311">
    <property type="component" value="Unassembled WGS sequence"/>
</dbReference>
<dbReference type="InterPro" id="IPR003607">
    <property type="entry name" value="HD/PDEase_dom"/>
</dbReference>
<dbReference type="Gene3D" id="1.10.3210.10">
    <property type="entry name" value="Hypothetical protein af1432"/>
    <property type="match status" value="1"/>
</dbReference>
<dbReference type="PANTHER" id="PTHR43155">
    <property type="entry name" value="CYCLIC DI-GMP PHOSPHODIESTERASE PA4108-RELATED"/>
    <property type="match status" value="1"/>
</dbReference>
<dbReference type="PROSITE" id="PS51832">
    <property type="entry name" value="HD_GYP"/>
    <property type="match status" value="1"/>
</dbReference>
<accession>A0A3B0AK54</accession>
<feature type="domain" description="HD-GYP" evidence="1">
    <location>
        <begin position="125"/>
        <end position="320"/>
    </location>
</feature>
<evidence type="ECO:0000313" key="3">
    <source>
        <dbReference type="Proteomes" id="UP000282311"/>
    </source>
</evidence>
<dbReference type="InterPro" id="IPR037522">
    <property type="entry name" value="HD_GYP_dom"/>
</dbReference>
<dbReference type="AlphaFoldDB" id="A0A3B0AK54"/>